<keyword evidence="2" id="KW-1185">Reference proteome</keyword>
<organism evidence="1 2">
    <name type="scientific">Trachymyrmex cornetzi</name>
    <dbReference type="NCBI Taxonomy" id="471704"/>
    <lineage>
        <taxon>Eukaryota</taxon>
        <taxon>Metazoa</taxon>
        <taxon>Ecdysozoa</taxon>
        <taxon>Arthropoda</taxon>
        <taxon>Hexapoda</taxon>
        <taxon>Insecta</taxon>
        <taxon>Pterygota</taxon>
        <taxon>Neoptera</taxon>
        <taxon>Endopterygota</taxon>
        <taxon>Hymenoptera</taxon>
        <taxon>Apocrita</taxon>
        <taxon>Aculeata</taxon>
        <taxon>Formicoidea</taxon>
        <taxon>Formicidae</taxon>
        <taxon>Myrmicinae</taxon>
        <taxon>Trachymyrmex</taxon>
    </lineage>
</organism>
<dbReference type="Proteomes" id="UP000078492">
    <property type="component" value="Unassembled WGS sequence"/>
</dbReference>
<evidence type="ECO:0000313" key="2">
    <source>
        <dbReference type="Proteomes" id="UP000078492"/>
    </source>
</evidence>
<gene>
    <name evidence="1" type="ORF">ALC57_13173</name>
</gene>
<dbReference type="EMBL" id="KQ980672">
    <property type="protein sequence ID" value="KYN14618.1"/>
    <property type="molecule type" value="Genomic_DNA"/>
</dbReference>
<proteinExistence type="predicted"/>
<protein>
    <submittedName>
        <fullName evidence="1">Uncharacterized protein</fullName>
    </submittedName>
</protein>
<sequence length="165" mass="18474">MQLLDYFATGHEVSRVGIWMPEFTPADPELWFSIVDRSFQAEFWRFVVADVSRPIIGADFLAFYDLLVDLRGSCLIDRVTSLTKRGRCVRCETPKVRTVRSNVLTIGPQAINFMETHDEARITNAEHCTTAASKEARAALRAARAEENDAFEEAEGLLYGAGIAD</sequence>
<name>A0A151J088_9HYME</name>
<reference evidence="1 2" key="1">
    <citation type="submission" date="2015-09" db="EMBL/GenBank/DDBJ databases">
        <title>Trachymyrmex cornetzi WGS genome.</title>
        <authorList>
            <person name="Nygaard S."/>
            <person name="Hu H."/>
            <person name="Boomsma J."/>
            <person name="Zhang G."/>
        </authorList>
    </citation>
    <scope>NUCLEOTIDE SEQUENCE [LARGE SCALE GENOMIC DNA]</scope>
    <source>
        <strain evidence="1">Tcor2-1</strain>
        <tissue evidence="1">Whole body</tissue>
    </source>
</reference>
<dbReference type="AlphaFoldDB" id="A0A151J088"/>
<accession>A0A151J088</accession>
<evidence type="ECO:0000313" key="1">
    <source>
        <dbReference type="EMBL" id="KYN14618.1"/>
    </source>
</evidence>